<gene>
    <name evidence="2" type="ORF">TorRG33x02_350320</name>
</gene>
<keyword evidence="1" id="KW-0472">Membrane</keyword>
<dbReference type="Proteomes" id="UP000237000">
    <property type="component" value="Unassembled WGS sequence"/>
</dbReference>
<proteinExistence type="predicted"/>
<accession>A0A2P5AHF5</accession>
<evidence type="ECO:0000313" key="3">
    <source>
        <dbReference type="Proteomes" id="UP000237000"/>
    </source>
</evidence>
<evidence type="ECO:0000313" key="2">
    <source>
        <dbReference type="EMBL" id="PON35978.1"/>
    </source>
</evidence>
<feature type="transmembrane region" description="Helical" evidence="1">
    <location>
        <begin position="41"/>
        <end position="63"/>
    </location>
</feature>
<protein>
    <submittedName>
        <fullName evidence="2">Uncharacterized protein</fullName>
    </submittedName>
</protein>
<comment type="caution">
    <text evidence="2">The sequence shown here is derived from an EMBL/GenBank/DDBJ whole genome shotgun (WGS) entry which is preliminary data.</text>
</comment>
<dbReference type="EMBL" id="JXTC01000855">
    <property type="protein sequence ID" value="PON35978.1"/>
    <property type="molecule type" value="Genomic_DNA"/>
</dbReference>
<dbReference type="OrthoDB" id="10379496at2759"/>
<reference evidence="3" key="1">
    <citation type="submission" date="2016-06" db="EMBL/GenBank/DDBJ databases">
        <title>Parallel loss of symbiosis genes in relatives of nitrogen-fixing non-legume Parasponia.</title>
        <authorList>
            <person name="Van Velzen R."/>
            <person name="Holmer R."/>
            <person name="Bu F."/>
            <person name="Rutten L."/>
            <person name="Van Zeijl A."/>
            <person name="Liu W."/>
            <person name="Santuari L."/>
            <person name="Cao Q."/>
            <person name="Sharma T."/>
            <person name="Shen D."/>
            <person name="Roswanjaya Y."/>
            <person name="Wardhani T."/>
            <person name="Kalhor M.S."/>
            <person name="Jansen J."/>
            <person name="Van den Hoogen J."/>
            <person name="Gungor B."/>
            <person name="Hartog M."/>
            <person name="Hontelez J."/>
            <person name="Verver J."/>
            <person name="Yang W.-C."/>
            <person name="Schijlen E."/>
            <person name="Repin R."/>
            <person name="Schilthuizen M."/>
            <person name="Schranz E."/>
            <person name="Heidstra R."/>
            <person name="Miyata K."/>
            <person name="Fedorova E."/>
            <person name="Kohlen W."/>
            <person name="Bisseling T."/>
            <person name="Smit S."/>
            <person name="Geurts R."/>
        </authorList>
    </citation>
    <scope>NUCLEOTIDE SEQUENCE [LARGE SCALE GENOMIC DNA]</scope>
    <source>
        <strain evidence="3">cv. RG33-2</strain>
    </source>
</reference>
<dbReference type="AlphaFoldDB" id="A0A2P5AHF5"/>
<keyword evidence="1" id="KW-1133">Transmembrane helix</keyword>
<evidence type="ECO:0000256" key="1">
    <source>
        <dbReference type="SAM" id="Phobius"/>
    </source>
</evidence>
<sequence length="65" mass="8182">MKSSCSFENHSCQEIQGHNKSWKEPFKNKMSPPTRYIWPNYYFSVFLWFVEFKKWIFSFLFFFDY</sequence>
<keyword evidence="1" id="KW-0812">Transmembrane</keyword>
<name>A0A2P5AHF5_TREOI</name>
<organism evidence="2 3">
    <name type="scientific">Trema orientale</name>
    <name type="common">Charcoal tree</name>
    <name type="synonym">Celtis orientalis</name>
    <dbReference type="NCBI Taxonomy" id="63057"/>
    <lineage>
        <taxon>Eukaryota</taxon>
        <taxon>Viridiplantae</taxon>
        <taxon>Streptophyta</taxon>
        <taxon>Embryophyta</taxon>
        <taxon>Tracheophyta</taxon>
        <taxon>Spermatophyta</taxon>
        <taxon>Magnoliopsida</taxon>
        <taxon>eudicotyledons</taxon>
        <taxon>Gunneridae</taxon>
        <taxon>Pentapetalae</taxon>
        <taxon>rosids</taxon>
        <taxon>fabids</taxon>
        <taxon>Rosales</taxon>
        <taxon>Cannabaceae</taxon>
        <taxon>Trema</taxon>
    </lineage>
</organism>
<dbReference type="InParanoid" id="A0A2P5AHF5"/>
<keyword evidence="3" id="KW-1185">Reference proteome</keyword>